<dbReference type="Proteomes" id="UP001596250">
    <property type="component" value="Unassembled WGS sequence"/>
</dbReference>
<organism evidence="1 2">
    <name type="scientific">Marinicrinis lubricantis</name>
    <dbReference type="NCBI Taxonomy" id="2086470"/>
    <lineage>
        <taxon>Bacteria</taxon>
        <taxon>Bacillati</taxon>
        <taxon>Bacillota</taxon>
        <taxon>Bacilli</taxon>
        <taxon>Bacillales</taxon>
        <taxon>Paenibacillaceae</taxon>
    </lineage>
</organism>
<evidence type="ECO:0008006" key="3">
    <source>
        <dbReference type="Google" id="ProtNLM"/>
    </source>
</evidence>
<sequence length="439" mass="52020">MEQLNTPVVFIIFNRPDTTALVFEEIKRVKPKELFIIADGPRENNTGDRTLCRKVRTIVDDIDWNCKVYKNFSETNLGCRQRVYTGLNWVFEHVETAIILEDDCLPSPSFFSYCEELLDRYKYDSRIMTISGNNFNSDYDPRNEGDYSFSRYPHIWGWATWKRAWDLYDINMSIWPWVRDKGFLNDILHEPEVVNYWYGKFQNTFSGKNEHSWDYQWILTSWLHRALTIIPRVNLVTNIGFGRNDATQTTQLDDLLSNLPLEEIKLPLTHPSLMIQDILLDQYTEQHIYKIQNDSKVLNVTYYKERWLELKLFGNDILQLLRDWGFSRIVIFGTKTIAKGLKNEIDSSNLDLVAFIDNKISLEKNFEGIPIFHPSWIEQNEEKFDVILLSIEGNHDLQVKKQLVDYLKTNNKQIISWKEMILYIDDLANKLRKIEEIEE</sequence>
<proteinExistence type="predicted"/>
<dbReference type="InterPro" id="IPR029044">
    <property type="entry name" value="Nucleotide-diphossugar_trans"/>
</dbReference>
<dbReference type="Gene3D" id="3.90.550.10">
    <property type="entry name" value="Spore Coat Polysaccharide Biosynthesis Protein SpsA, Chain A"/>
    <property type="match status" value="1"/>
</dbReference>
<dbReference type="SUPFAM" id="SSF53448">
    <property type="entry name" value="Nucleotide-diphospho-sugar transferases"/>
    <property type="match status" value="1"/>
</dbReference>
<dbReference type="EMBL" id="JBHSQV010000178">
    <property type="protein sequence ID" value="MFC5988218.1"/>
    <property type="molecule type" value="Genomic_DNA"/>
</dbReference>
<evidence type="ECO:0000313" key="1">
    <source>
        <dbReference type="EMBL" id="MFC5988218.1"/>
    </source>
</evidence>
<accession>A0ABW1ISX0</accession>
<dbReference type="RefSeq" id="WP_379895679.1">
    <property type="nucleotide sequence ID" value="NZ_CBCSCT010000017.1"/>
</dbReference>
<gene>
    <name evidence="1" type="ORF">ACFPXP_17590</name>
</gene>
<evidence type="ECO:0000313" key="2">
    <source>
        <dbReference type="Proteomes" id="UP001596250"/>
    </source>
</evidence>
<comment type="caution">
    <text evidence="1">The sequence shown here is derived from an EMBL/GenBank/DDBJ whole genome shotgun (WGS) entry which is preliminary data.</text>
</comment>
<dbReference type="Gene3D" id="3.40.50.720">
    <property type="entry name" value="NAD(P)-binding Rossmann-like Domain"/>
    <property type="match status" value="1"/>
</dbReference>
<protein>
    <recommendedName>
        <fullName evidence="3">Hemolytic protein HlpA-like protein</fullName>
    </recommendedName>
</protein>
<keyword evidence="2" id="KW-1185">Reference proteome</keyword>
<name>A0ABW1ISX0_9BACL</name>
<reference evidence="2" key="1">
    <citation type="journal article" date="2019" name="Int. J. Syst. Evol. Microbiol.">
        <title>The Global Catalogue of Microorganisms (GCM) 10K type strain sequencing project: providing services to taxonomists for standard genome sequencing and annotation.</title>
        <authorList>
            <consortium name="The Broad Institute Genomics Platform"/>
            <consortium name="The Broad Institute Genome Sequencing Center for Infectious Disease"/>
            <person name="Wu L."/>
            <person name="Ma J."/>
        </authorList>
    </citation>
    <scope>NUCLEOTIDE SEQUENCE [LARGE SCALE GENOMIC DNA]</scope>
    <source>
        <strain evidence="2">CCM 8749</strain>
    </source>
</reference>